<gene>
    <name evidence="3" type="primary">LOC111464210</name>
</gene>
<evidence type="ECO:0000256" key="1">
    <source>
        <dbReference type="SAM" id="Phobius"/>
    </source>
</evidence>
<reference evidence="3" key="1">
    <citation type="submission" date="2025-08" db="UniProtKB">
        <authorList>
            <consortium name="RefSeq"/>
        </authorList>
    </citation>
    <scope>IDENTIFICATION</scope>
    <source>
        <tissue evidence="3">Young leaves</tissue>
    </source>
</reference>
<sequence length="168" mass="19291">MKAMKRILYTSITLSLRNSLNQMLLQFHNSRIGEEQVRQLSLLPSREKDVGEIDYGIFVSIDSEVFERIATDLNDSNALVTLTNSQVKFSVEAKEISLVEERRECMIGGLSRSQETRFFVSLNPIIFFRDLAHQSKRIWLFKSAKAYSIIIAPIGLYAQFCVYFSPRG</sequence>
<dbReference type="GeneID" id="111464210"/>
<keyword evidence="2" id="KW-1185">Reference proteome</keyword>
<protein>
    <submittedName>
        <fullName evidence="3">Uncharacterized protein LOC111464210</fullName>
    </submittedName>
</protein>
<keyword evidence="1" id="KW-0812">Transmembrane</keyword>
<dbReference type="KEGG" id="cmos:111464210"/>
<proteinExistence type="predicted"/>
<feature type="transmembrane region" description="Helical" evidence="1">
    <location>
        <begin position="146"/>
        <end position="165"/>
    </location>
</feature>
<evidence type="ECO:0000313" key="2">
    <source>
        <dbReference type="Proteomes" id="UP000504609"/>
    </source>
</evidence>
<organism evidence="2 3">
    <name type="scientific">Cucurbita moschata</name>
    <name type="common">Winter crookneck squash</name>
    <name type="synonym">Cucurbita pepo var. moschata</name>
    <dbReference type="NCBI Taxonomy" id="3662"/>
    <lineage>
        <taxon>Eukaryota</taxon>
        <taxon>Viridiplantae</taxon>
        <taxon>Streptophyta</taxon>
        <taxon>Embryophyta</taxon>
        <taxon>Tracheophyta</taxon>
        <taxon>Spermatophyta</taxon>
        <taxon>Magnoliopsida</taxon>
        <taxon>eudicotyledons</taxon>
        <taxon>Gunneridae</taxon>
        <taxon>Pentapetalae</taxon>
        <taxon>rosids</taxon>
        <taxon>fabids</taxon>
        <taxon>Cucurbitales</taxon>
        <taxon>Cucurbitaceae</taxon>
        <taxon>Cucurbiteae</taxon>
        <taxon>Cucurbita</taxon>
    </lineage>
</organism>
<name>A0A6J1HM25_CUCMO</name>
<dbReference type="Gene3D" id="3.70.10.10">
    <property type="match status" value="1"/>
</dbReference>
<keyword evidence="1" id="KW-1133">Transmembrane helix</keyword>
<dbReference type="Proteomes" id="UP000504609">
    <property type="component" value="Unplaced"/>
</dbReference>
<keyword evidence="1" id="KW-0472">Membrane</keyword>
<evidence type="ECO:0000313" key="3">
    <source>
        <dbReference type="RefSeq" id="XP_022964074.1"/>
    </source>
</evidence>
<dbReference type="RefSeq" id="XP_022964074.1">
    <property type="nucleotide sequence ID" value="XM_023108306.1"/>
</dbReference>
<accession>A0A6J1HM25</accession>
<dbReference type="AlphaFoldDB" id="A0A6J1HM25"/>